<evidence type="ECO:0000313" key="2">
    <source>
        <dbReference type="Proteomes" id="UP000823613"/>
    </source>
</evidence>
<sequence>METKNFVYLVEVTTSFLGNKQFRVFPCNNLETAKKKAERHFKIYIKIGHFTEVERKRKNYFASDKNISDYVSVEIKRKKII</sequence>
<dbReference type="AlphaFoldDB" id="A0A9D9DIZ4"/>
<proteinExistence type="predicted"/>
<dbReference type="EMBL" id="JADIMY010000084">
    <property type="protein sequence ID" value="MBO8427737.1"/>
    <property type="molecule type" value="Genomic_DNA"/>
</dbReference>
<reference evidence="1" key="2">
    <citation type="journal article" date="2021" name="PeerJ">
        <title>Extensive microbial diversity within the chicken gut microbiome revealed by metagenomics and culture.</title>
        <authorList>
            <person name="Gilroy R."/>
            <person name="Ravi A."/>
            <person name="Getino M."/>
            <person name="Pursley I."/>
            <person name="Horton D.L."/>
            <person name="Alikhan N.F."/>
            <person name="Baker D."/>
            <person name="Gharbi K."/>
            <person name="Hall N."/>
            <person name="Watson M."/>
            <person name="Adriaenssens E.M."/>
            <person name="Foster-Nyarko E."/>
            <person name="Jarju S."/>
            <person name="Secka A."/>
            <person name="Antonio M."/>
            <person name="Oren A."/>
            <person name="Chaudhuri R.R."/>
            <person name="La Ragione R."/>
            <person name="Hildebrand F."/>
            <person name="Pallen M.J."/>
        </authorList>
    </citation>
    <scope>NUCLEOTIDE SEQUENCE</scope>
    <source>
        <strain evidence="1">11159</strain>
    </source>
</reference>
<comment type="caution">
    <text evidence="1">The sequence shown here is derived from an EMBL/GenBank/DDBJ whole genome shotgun (WGS) entry which is preliminary data.</text>
</comment>
<accession>A0A9D9DIZ4</accession>
<gene>
    <name evidence="1" type="ORF">IAC58_04195</name>
</gene>
<name>A0A9D9DIZ4_9BACL</name>
<evidence type="ECO:0000313" key="1">
    <source>
        <dbReference type="EMBL" id="MBO8427737.1"/>
    </source>
</evidence>
<reference evidence="1" key="1">
    <citation type="submission" date="2020-10" db="EMBL/GenBank/DDBJ databases">
        <authorList>
            <person name="Gilroy R."/>
        </authorList>
    </citation>
    <scope>NUCLEOTIDE SEQUENCE</scope>
    <source>
        <strain evidence="1">11159</strain>
    </source>
</reference>
<organism evidence="1 2">
    <name type="scientific">Candidatus Onthovivens merdipullorum</name>
    <dbReference type="NCBI Taxonomy" id="2840889"/>
    <lineage>
        <taxon>Bacteria</taxon>
        <taxon>Bacillati</taxon>
        <taxon>Bacillota</taxon>
        <taxon>Bacilli</taxon>
        <taxon>Bacillales</taxon>
        <taxon>Candidatus Onthovivens</taxon>
    </lineage>
</organism>
<protein>
    <submittedName>
        <fullName evidence="1">Uncharacterized protein</fullName>
    </submittedName>
</protein>
<dbReference type="Proteomes" id="UP000823613">
    <property type="component" value="Unassembled WGS sequence"/>
</dbReference>